<comment type="caution">
    <text evidence="1">The sequence shown here is derived from an EMBL/GenBank/DDBJ whole genome shotgun (WGS) entry which is preliminary data.</text>
</comment>
<reference evidence="1 2" key="1">
    <citation type="journal article" date="2019" name="Sci. Rep.">
        <title>Orb-weaving spider Araneus ventricosus genome elucidates the spidroin gene catalogue.</title>
        <authorList>
            <person name="Kono N."/>
            <person name="Nakamura H."/>
            <person name="Ohtoshi R."/>
            <person name="Moran D.A.P."/>
            <person name="Shinohara A."/>
            <person name="Yoshida Y."/>
            <person name="Fujiwara M."/>
            <person name="Mori M."/>
            <person name="Tomita M."/>
            <person name="Arakawa K."/>
        </authorList>
    </citation>
    <scope>NUCLEOTIDE SEQUENCE [LARGE SCALE GENOMIC DNA]</scope>
</reference>
<protein>
    <submittedName>
        <fullName evidence="1">Uncharacterized protein</fullName>
    </submittedName>
</protein>
<proteinExistence type="predicted"/>
<name>A0A4Y2T0X9_ARAVE</name>
<organism evidence="1 2">
    <name type="scientific">Araneus ventricosus</name>
    <name type="common">Orbweaver spider</name>
    <name type="synonym">Epeira ventricosa</name>
    <dbReference type="NCBI Taxonomy" id="182803"/>
    <lineage>
        <taxon>Eukaryota</taxon>
        <taxon>Metazoa</taxon>
        <taxon>Ecdysozoa</taxon>
        <taxon>Arthropoda</taxon>
        <taxon>Chelicerata</taxon>
        <taxon>Arachnida</taxon>
        <taxon>Araneae</taxon>
        <taxon>Araneomorphae</taxon>
        <taxon>Entelegynae</taxon>
        <taxon>Araneoidea</taxon>
        <taxon>Araneidae</taxon>
        <taxon>Araneus</taxon>
    </lineage>
</organism>
<dbReference type="Proteomes" id="UP000499080">
    <property type="component" value="Unassembled WGS sequence"/>
</dbReference>
<gene>
    <name evidence="1" type="ORF">AVEN_181354_1</name>
</gene>
<accession>A0A4Y2T0X9</accession>
<dbReference type="EMBL" id="BGPR01025193">
    <property type="protein sequence ID" value="GBN93881.1"/>
    <property type="molecule type" value="Genomic_DNA"/>
</dbReference>
<evidence type="ECO:0000313" key="2">
    <source>
        <dbReference type="Proteomes" id="UP000499080"/>
    </source>
</evidence>
<keyword evidence="2" id="KW-1185">Reference proteome</keyword>
<dbReference type="AlphaFoldDB" id="A0A4Y2T0X9"/>
<sequence length="91" mass="10228">MVSKDSSLSTGTIDGIERFLMETGTLSIKVSNSSLSGFGTVPIVSQKRILKSVGFQELSVSEDSSLSNWNYPIVSKILVSVDWNYRWYRRF</sequence>
<evidence type="ECO:0000313" key="1">
    <source>
        <dbReference type="EMBL" id="GBN93881.1"/>
    </source>
</evidence>